<keyword evidence="2" id="KW-1185">Reference proteome</keyword>
<sequence length="146" mass="16666">MKGPELAQKSDLRFAYGIKYPEHEDFVYWSSGLDRVPSYPCGICKDGDEYSVVQQVPEQFQNRPTPISLATLLNHQFLYPYRQSRHISLRYAPLSHAERSDLHAKIDSTLEMTSDIGTMSKDDMEGCNSYPINQRVEGPAYLIAMT</sequence>
<dbReference type="AlphaFoldDB" id="A0A9N9QDY3"/>
<organism evidence="1 2">
    <name type="scientific">Hymenoscyphus albidus</name>
    <dbReference type="NCBI Taxonomy" id="595503"/>
    <lineage>
        <taxon>Eukaryota</taxon>
        <taxon>Fungi</taxon>
        <taxon>Dikarya</taxon>
        <taxon>Ascomycota</taxon>
        <taxon>Pezizomycotina</taxon>
        <taxon>Leotiomycetes</taxon>
        <taxon>Helotiales</taxon>
        <taxon>Helotiaceae</taxon>
        <taxon>Hymenoscyphus</taxon>
    </lineage>
</organism>
<proteinExistence type="predicted"/>
<reference evidence="1" key="1">
    <citation type="submission" date="2021-07" db="EMBL/GenBank/DDBJ databases">
        <authorList>
            <person name="Durling M."/>
        </authorList>
    </citation>
    <scope>NUCLEOTIDE SEQUENCE</scope>
</reference>
<protein>
    <submittedName>
        <fullName evidence="1">Uncharacterized protein</fullName>
    </submittedName>
</protein>
<dbReference type="Proteomes" id="UP000701801">
    <property type="component" value="Unassembled WGS sequence"/>
</dbReference>
<dbReference type="EMBL" id="CAJVRM010000746">
    <property type="protein sequence ID" value="CAG8983987.1"/>
    <property type="molecule type" value="Genomic_DNA"/>
</dbReference>
<comment type="caution">
    <text evidence="1">The sequence shown here is derived from an EMBL/GenBank/DDBJ whole genome shotgun (WGS) entry which is preliminary data.</text>
</comment>
<accession>A0A9N9QDY3</accession>
<evidence type="ECO:0000313" key="1">
    <source>
        <dbReference type="EMBL" id="CAG8983987.1"/>
    </source>
</evidence>
<evidence type="ECO:0000313" key="2">
    <source>
        <dbReference type="Proteomes" id="UP000701801"/>
    </source>
</evidence>
<gene>
    <name evidence="1" type="ORF">HYALB_00009589</name>
</gene>
<name>A0A9N9QDY3_9HELO</name>